<feature type="transmembrane region" description="Helical" evidence="5">
    <location>
        <begin position="214"/>
        <end position="235"/>
    </location>
</feature>
<feature type="transmembrane region" description="Helical" evidence="5">
    <location>
        <begin position="446"/>
        <end position="468"/>
    </location>
</feature>
<comment type="caution">
    <text evidence="6">The sequence shown here is derived from an EMBL/GenBank/DDBJ whole genome shotgun (WGS) entry which is preliminary data.</text>
</comment>
<evidence type="ECO:0000256" key="5">
    <source>
        <dbReference type="SAM" id="Phobius"/>
    </source>
</evidence>
<evidence type="ECO:0000256" key="3">
    <source>
        <dbReference type="ARBA" id="ARBA00022989"/>
    </source>
</evidence>
<name>A0ABR0EDU6_ZASCE</name>
<organism evidence="6 7">
    <name type="scientific">Zasmidium cellare</name>
    <name type="common">Wine cellar mold</name>
    <name type="synonym">Racodium cellare</name>
    <dbReference type="NCBI Taxonomy" id="395010"/>
    <lineage>
        <taxon>Eukaryota</taxon>
        <taxon>Fungi</taxon>
        <taxon>Dikarya</taxon>
        <taxon>Ascomycota</taxon>
        <taxon>Pezizomycotina</taxon>
        <taxon>Dothideomycetes</taxon>
        <taxon>Dothideomycetidae</taxon>
        <taxon>Mycosphaerellales</taxon>
        <taxon>Mycosphaerellaceae</taxon>
        <taxon>Zasmidium</taxon>
    </lineage>
</organism>
<evidence type="ECO:0000256" key="2">
    <source>
        <dbReference type="ARBA" id="ARBA00022692"/>
    </source>
</evidence>
<dbReference type="InterPro" id="IPR036259">
    <property type="entry name" value="MFS_trans_sf"/>
</dbReference>
<protein>
    <recommendedName>
        <fullName evidence="8">UNC93-like protein 2</fullName>
    </recommendedName>
</protein>
<feature type="transmembrane region" description="Helical" evidence="5">
    <location>
        <begin position="181"/>
        <end position="202"/>
    </location>
</feature>
<dbReference type="SUPFAM" id="SSF103473">
    <property type="entry name" value="MFS general substrate transporter"/>
    <property type="match status" value="1"/>
</dbReference>
<gene>
    <name evidence="6" type="ORF">PRZ48_009751</name>
</gene>
<feature type="transmembrane region" description="Helical" evidence="5">
    <location>
        <begin position="120"/>
        <end position="140"/>
    </location>
</feature>
<evidence type="ECO:0000256" key="4">
    <source>
        <dbReference type="ARBA" id="ARBA00023136"/>
    </source>
</evidence>
<feature type="transmembrane region" description="Helical" evidence="5">
    <location>
        <begin position="146"/>
        <end position="169"/>
    </location>
</feature>
<keyword evidence="4 5" id="KW-0472">Membrane</keyword>
<feature type="transmembrane region" description="Helical" evidence="5">
    <location>
        <begin position="337"/>
        <end position="357"/>
    </location>
</feature>
<feature type="transmembrane region" description="Helical" evidence="5">
    <location>
        <begin position="51"/>
        <end position="69"/>
    </location>
</feature>
<dbReference type="Proteomes" id="UP001305779">
    <property type="component" value="Unassembled WGS sequence"/>
</dbReference>
<proteinExistence type="predicted"/>
<dbReference type="PANTHER" id="PTHR23294:SF19">
    <property type="entry name" value="DUF895 DOMAIN MEMBRANE PROTEIN-RELATED"/>
    <property type="match status" value="1"/>
</dbReference>
<dbReference type="InterPro" id="IPR011701">
    <property type="entry name" value="MFS"/>
</dbReference>
<dbReference type="InterPro" id="IPR051617">
    <property type="entry name" value="UNC-93-like_regulator"/>
</dbReference>
<feature type="transmembrane region" description="Helical" evidence="5">
    <location>
        <begin position="382"/>
        <end position="403"/>
    </location>
</feature>
<dbReference type="Gene3D" id="1.20.1250.20">
    <property type="entry name" value="MFS general substrate transporter like domains"/>
    <property type="match status" value="1"/>
</dbReference>
<dbReference type="Pfam" id="PF07690">
    <property type="entry name" value="MFS_1"/>
    <property type="match status" value="1"/>
</dbReference>
<keyword evidence="7" id="KW-1185">Reference proteome</keyword>
<evidence type="ECO:0008006" key="8">
    <source>
        <dbReference type="Google" id="ProtNLM"/>
    </source>
</evidence>
<evidence type="ECO:0000256" key="1">
    <source>
        <dbReference type="ARBA" id="ARBA00004141"/>
    </source>
</evidence>
<accession>A0ABR0EDU6</accession>
<feature type="transmembrane region" description="Helical" evidence="5">
    <location>
        <begin position="275"/>
        <end position="297"/>
    </location>
</feature>
<evidence type="ECO:0000313" key="6">
    <source>
        <dbReference type="EMBL" id="KAK4499238.1"/>
    </source>
</evidence>
<dbReference type="PANTHER" id="PTHR23294">
    <property type="entry name" value="ET TRANSLATION PRODUCT-RELATED"/>
    <property type="match status" value="1"/>
</dbReference>
<comment type="subcellular location">
    <subcellularLocation>
        <location evidence="1">Membrane</location>
        <topology evidence="1">Multi-pass membrane protein</topology>
    </subcellularLocation>
</comment>
<feature type="transmembrane region" description="Helical" evidence="5">
    <location>
        <begin position="89"/>
        <end position="108"/>
    </location>
</feature>
<feature type="transmembrane region" description="Helical" evidence="5">
    <location>
        <begin position="303"/>
        <end position="325"/>
    </location>
</feature>
<keyword evidence="2 5" id="KW-0812">Transmembrane</keyword>
<sequence>MATQDAGHDKKVAAPAVHDAALESNDNADVAVGSQTEVAKHSYFRNWNSRTFYRSVLFQMVLFGALSLVGPAMSDAITNLGGGGLSTPYLANLATALNYAMGCATTLFGGPLINKFGIKWSCMIAAVVMPLTGSAYYVSARFGIDAYLLASQVIGGIASGFLYVAETTAMLSYPPQDDRGFYLGVWSAMRNSGSVIGGAINFSTNYKDSSAGGIAWSTYLIFVGFECSGVVWAFLLSQTNKVRRRDGTKIPMSESITWKQEFSALKQHLFHKKTWLVFFPAFYSFFYGGTMGTYLSLHFSVRARALSSLLVPSVVIPLVIAYGKLLDTKRWSRGRRAWISFLCWLIPQIACFIWIGIEYGKYGQSKVALDYKEEPRRWAEAYLPYLIIFVTGYWTQLCLYWCLGCLATDMQSSSRTGGLFRAFETAGQAVSYGINSASGNDKRIPFFVNCAVLALTMPCMVALIRLVARSGEQDEAEVDALEGVENVQVKVDKSVD</sequence>
<keyword evidence="3 5" id="KW-1133">Transmembrane helix</keyword>
<dbReference type="EMBL" id="JAXOVC010000007">
    <property type="protein sequence ID" value="KAK4499238.1"/>
    <property type="molecule type" value="Genomic_DNA"/>
</dbReference>
<evidence type="ECO:0000313" key="7">
    <source>
        <dbReference type="Proteomes" id="UP001305779"/>
    </source>
</evidence>
<reference evidence="6 7" key="1">
    <citation type="journal article" date="2023" name="G3 (Bethesda)">
        <title>A chromosome-level genome assembly of Zasmidium syzygii isolated from banana leaves.</title>
        <authorList>
            <person name="van Westerhoven A.C."/>
            <person name="Mehrabi R."/>
            <person name="Talebi R."/>
            <person name="Steentjes M.B.F."/>
            <person name="Corcolon B."/>
            <person name="Chong P.A."/>
            <person name="Kema G.H.J."/>
            <person name="Seidl M.F."/>
        </authorList>
    </citation>
    <scope>NUCLEOTIDE SEQUENCE [LARGE SCALE GENOMIC DNA]</scope>
    <source>
        <strain evidence="6 7">P124</strain>
    </source>
</reference>